<dbReference type="InterPro" id="IPR020843">
    <property type="entry name" value="ER"/>
</dbReference>
<dbReference type="InterPro" id="IPR013149">
    <property type="entry name" value="ADH-like_C"/>
</dbReference>
<dbReference type="InterPro" id="IPR036291">
    <property type="entry name" value="NAD(P)-bd_dom_sf"/>
</dbReference>
<sequence length="331" mass="33841">MGSGVLRAIFCDQFGDPAAVLRCCDQPDPVPAPGELLVRTATASVNPSDLLTVRGAYARATALPFIPGFEAVGRVVAVGADLSADWIGRRVLPLRGSGTWAELVASPAQWAVPVPYAIPDAVATQCYINPLTIDRLLTLDLPLSAGDVVIVNAAGSACGRIAAQTARALGLRMVAVVRREDHRDELLSLGAAAVVNSGRDDLAATVAALTDGRGAAAALDAIGGAEGAALAGLIAPGGTLASYGLLSGSLLSPDLPAAAERGVRVLSFWLKRWVDRCSPEDWQTAFAALMARVGSGALTLTAAPPVPFADVAAAMRLAEQPGRRGKVVLAG</sequence>
<dbReference type="EMBL" id="QYUL01000003">
    <property type="protein sequence ID" value="RJF79147.1"/>
    <property type="molecule type" value="Genomic_DNA"/>
</dbReference>
<dbReference type="PANTHER" id="PTHR48106:SF2">
    <property type="entry name" value="ZN2+-BINDING DEHYDROGENASE"/>
    <property type="match status" value="1"/>
</dbReference>
<comment type="caution">
    <text evidence="4">The sequence shown here is derived from an EMBL/GenBank/DDBJ whole genome shotgun (WGS) entry which is preliminary data.</text>
</comment>
<evidence type="ECO:0000256" key="1">
    <source>
        <dbReference type="ARBA" id="ARBA00022857"/>
    </source>
</evidence>
<gene>
    <name evidence="4" type="ORF">D3877_20180</name>
</gene>
<dbReference type="CDD" id="cd05282">
    <property type="entry name" value="ETR_like"/>
    <property type="match status" value="1"/>
</dbReference>
<keyword evidence="2" id="KW-0560">Oxidoreductase</keyword>
<reference evidence="4 5" key="1">
    <citation type="submission" date="2018-09" db="EMBL/GenBank/DDBJ databases">
        <authorList>
            <person name="Zhu H."/>
        </authorList>
    </citation>
    <scope>NUCLEOTIDE SEQUENCE [LARGE SCALE GENOMIC DNA]</scope>
    <source>
        <strain evidence="4 5">K2W22B-5</strain>
    </source>
</reference>
<evidence type="ECO:0000256" key="2">
    <source>
        <dbReference type="ARBA" id="ARBA00023002"/>
    </source>
</evidence>
<dbReference type="AlphaFoldDB" id="A0A418VRN1"/>
<feature type="domain" description="Enoyl reductase (ER)" evidence="3">
    <location>
        <begin position="15"/>
        <end position="329"/>
    </location>
</feature>
<dbReference type="SUPFAM" id="SSF50129">
    <property type="entry name" value="GroES-like"/>
    <property type="match status" value="1"/>
</dbReference>
<dbReference type="Proteomes" id="UP000283458">
    <property type="component" value="Unassembled WGS sequence"/>
</dbReference>
<name>A0A418VRN1_9PROT</name>
<dbReference type="SMART" id="SM00829">
    <property type="entry name" value="PKS_ER"/>
    <property type="match status" value="1"/>
</dbReference>
<dbReference type="Gene3D" id="3.40.50.720">
    <property type="entry name" value="NAD(P)-binding Rossmann-like Domain"/>
    <property type="match status" value="1"/>
</dbReference>
<keyword evidence="1" id="KW-0521">NADP</keyword>
<dbReference type="Pfam" id="PF08240">
    <property type="entry name" value="ADH_N"/>
    <property type="match status" value="1"/>
</dbReference>
<dbReference type="PANTHER" id="PTHR48106">
    <property type="entry name" value="QUINONE OXIDOREDUCTASE PIG3-RELATED"/>
    <property type="match status" value="1"/>
</dbReference>
<accession>A0A418VRN1</accession>
<evidence type="ECO:0000313" key="4">
    <source>
        <dbReference type="EMBL" id="RJF79147.1"/>
    </source>
</evidence>
<evidence type="ECO:0000259" key="3">
    <source>
        <dbReference type="SMART" id="SM00829"/>
    </source>
</evidence>
<dbReference type="GO" id="GO:0016651">
    <property type="term" value="F:oxidoreductase activity, acting on NAD(P)H"/>
    <property type="evidence" value="ECO:0007669"/>
    <property type="project" value="TreeGrafter"/>
</dbReference>
<dbReference type="InterPro" id="IPR013154">
    <property type="entry name" value="ADH-like_N"/>
</dbReference>
<dbReference type="InterPro" id="IPR011032">
    <property type="entry name" value="GroES-like_sf"/>
</dbReference>
<dbReference type="GO" id="GO:0070402">
    <property type="term" value="F:NADPH binding"/>
    <property type="evidence" value="ECO:0007669"/>
    <property type="project" value="TreeGrafter"/>
</dbReference>
<dbReference type="Pfam" id="PF00107">
    <property type="entry name" value="ADH_zinc_N"/>
    <property type="match status" value="1"/>
</dbReference>
<dbReference type="Gene3D" id="3.90.180.10">
    <property type="entry name" value="Medium-chain alcohol dehydrogenases, catalytic domain"/>
    <property type="match status" value="1"/>
</dbReference>
<keyword evidence="5" id="KW-1185">Reference proteome</keyword>
<evidence type="ECO:0000313" key="5">
    <source>
        <dbReference type="Proteomes" id="UP000283458"/>
    </source>
</evidence>
<organism evidence="4 5">
    <name type="scientific">Azospirillum cavernae</name>
    <dbReference type="NCBI Taxonomy" id="2320860"/>
    <lineage>
        <taxon>Bacteria</taxon>
        <taxon>Pseudomonadati</taxon>
        <taxon>Pseudomonadota</taxon>
        <taxon>Alphaproteobacteria</taxon>
        <taxon>Rhodospirillales</taxon>
        <taxon>Azospirillaceae</taxon>
        <taxon>Azospirillum</taxon>
    </lineage>
</organism>
<proteinExistence type="predicted"/>
<protein>
    <submittedName>
        <fullName evidence="4">Alcohol dehydrogenase</fullName>
    </submittedName>
</protein>
<dbReference type="SUPFAM" id="SSF51735">
    <property type="entry name" value="NAD(P)-binding Rossmann-fold domains"/>
    <property type="match status" value="1"/>
</dbReference>